<evidence type="ECO:0000313" key="1">
    <source>
        <dbReference type="EMBL" id="KAI4839378.1"/>
    </source>
</evidence>
<organism evidence="1 2">
    <name type="scientific">Plasmodium brasilianum</name>
    <dbReference type="NCBI Taxonomy" id="5824"/>
    <lineage>
        <taxon>Eukaryota</taxon>
        <taxon>Sar</taxon>
        <taxon>Alveolata</taxon>
        <taxon>Apicomplexa</taxon>
        <taxon>Aconoidasida</taxon>
        <taxon>Haemosporida</taxon>
        <taxon>Plasmodiidae</taxon>
        <taxon>Plasmodium</taxon>
        <taxon>Plasmodium (Plasmodium)</taxon>
    </lineage>
</organism>
<name>A0ACB9YBX1_PLABR</name>
<reference evidence="1" key="1">
    <citation type="submission" date="2022-06" db="EMBL/GenBank/DDBJ databases">
        <title>The First Complete Genome of the Simian Malaria Parasite Plasmodium brasilianum.</title>
        <authorList>
            <person name="Bajic M."/>
            <person name="Ravishankar S."/>
        </authorList>
    </citation>
    <scope>NUCLEOTIDE SEQUENCE</scope>
    <source>
        <strain evidence="1">Bolivian I</strain>
    </source>
</reference>
<gene>
    <name evidence="1" type="ORF">MKS88_001928</name>
</gene>
<comment type="caution">
    <text evidence="1">The sequence shown here is derived from an EMBL/GenBank/DDBJ whole genome shotgun (WGS) entry which is preliminary data.</text>
</comment>
<sequence length="420" mass="49603">MIRKLEYHIVSLIIVAVHVKLFMHNVFFMKWKWDLCHIYFCSFITYNSMIVLCCLNIFMKLKRFDLKNYPADEIDLCRSNTNKKKLHPYVSFERLDLVNMKFLNLLYGAAFFAPWKIVFLLIISGMNIFICVVLSLIMGKNEGDQKDNAIVKVYLKFLKIICRVGLWLFGVNRVESYYLCDDEWPKNIVSNHISAVDPFYFISEHASSFVAKKSLRKDIFVGLSVIALRCVFVYREKFEDRRIALESIKERQLLVQDKKNNYPSFVIFSEGTTSNGIQVIEQKKGAFFSLLPITPVLLIYDYGFLNPSYDILPFSWWFFLICANYQSIALKTYWLPKVYPPDPKKYPKLSEEERINIFHDEVSKIMFQNMKKYNPKAPQDIDDYNDWPGSLRIKTEFFQKALGKIATEYLSKEKKRSEYK</sequence>
<keyword evidence="2" id="KW-1185">Reference proteome</keyword>
<keyword evidence="1" id="KW-0808">Transferase</keyword>
<dbReference type="EMBL" id="CM043775">
    <property type="protein sequence ID" value="KAI4839378.1"/>
    <property type="molecule type" value="Genomic_DNA"/>
</dbReference>
<evidence type="ECO:0000313" key="2">
    <source>
        <dbReference type="Proteomes" id="UP001056978"/>
    </source>
</evidence>
<protein>
    <submittedName>
        <fullName evidence="1">Phospholipid or glycerol acyltransferase</fullName>
    </submittedName>
</protein>
<accession>A0ACB9YBX1</accession>
<proteinExistence type="predicted"/>
<keyword evidence="1" id="KW-0012">Acyltransferase</keyword>
<dbReference type="Proteomes" id="UP001056978">
    <property type="component" value="Chromosome 7"/>
</dbReference>